<sequence length="317" mass="36249">MNTILKMIVPVAGALVLATLLQKGIEKGSARYHVHKKERMNEILRGTTRHDILFLGSSRMHNTVNPRVVDSVTGLNTYNAGAEGGRFVEFRTVLEGYLAKHPAPRLVVLSVDGHSFYTKTRMFFPIQYFDHLDNPVVATAFREQKEDFNWMYLKYLTPLRIIYYDDYAKSLAFRGLRGSNELKMAKTYNYKGYLSNGTACIDTLHAKPYKKVTLIFDEEGRKAFQDIQRICAGRNIPLRLVYVPEWRGMMQQSFNNFPQWRTVLDSLRGNTPLDMDDNLPLSQDPCNFANFGHVNDRGAALYSALLGQRLKPLITNP</sequence>
<dbReference type="RefSeq" id="WP_345253425.1">
    <property type="nucleotide sequence ID" value="NZ_BAABGY010000002.1"/>
</dbReference>
<evidence type="ECO:0000313" key="2">
    <source>
        <dbReference type="Proteomes" id="UP001501725"/>
    </source>
</evidence>
<organism evidence="1 2">
    <name type="scientific">Flaviaesturariibacter amylovorans</name>
    <dbReference type="NCBI Taxonomy" id="1084520"/>
    <lineage>
        <taxon>Bacteria</taxon>
        <taxon>Pseudomonadati</taxon>
        <taxon>Bacteroidota</taxon>
        <taxon>Chitinophagia</taxon>
        <taxon>Chitinophagales</taxon>
        <taxon>Chitinophagaceae</taxon>
        <taxon>Flaviaestuariibacter</taxon>
    </lineage>
</organism>
<evidence type="ECO:0000313" key="1">
    <source>
        <dbReference type="EMBL" id="GAA4321302.1"/>
    </source>
</evidence>
<proteinExistence type="predicted"/>
<accession>A0ABP8GBN3</accession>
<gene>
    <name evidence="1" type="ORF">GCM10023184_06980</name>
</gene>
<protein>
    <recommendedName>
        <fullName evidence="3">SGNH/GDSL hydrolase family protein</fullName>
    </recommendedName>
</protein>
<reference evidence="2" key="1">
    <citation type="journal article" date="2019" name="Int. J. Syst. Evol. Microbiol.">
        <title>The Global Catalogue of Microorganisms (GCM) 10K type strain sequencing project: providing services to taxonomists for standard genome sequencing and annotation.</title>
        <authorList>
            <consortium name="The Broad Institute Genomics Platform"/>
            <consortium name="The Broad Institute Genome Sequencing Center for Infectious Disease"/>
            <person name="Wu L."/>
            <person name="Ma J."/>
        </authorList>
    </citation>
    <scope>NUCLEOTIDE SEQUENCE [LARGE SCALE GENOMIC DNA]</scope>
    <source>
        <strain evidence="2">JCM 17919</strain>
    </source>
</reference>
<dbReference type="EMBL" id="BAABGY010000002">
    <property type="protein sequence ID" value="GAA4321302.1"/>
    <property type="molecule type" value="Genomic_DNA"/>
</dbReference>
<keyword evidence="2" id="KW-1185">Reference proteome</keyword>
<name>A0ABP8GBN3_9BACT</name>
<comment type="caution">
    <text evidence="1">The sequence shown here is derived from an EMBL/GenBank/DDBJ whole genome shotgun (WGS) entry which is preliminary data.</text>
</comment>
<dbReference type="Proteomes" id="UP001501725">
    <property type="component" value="Unassembled WGS sequence"/>
</dbReference>
<evidence type="ECO:0008006" key="3">
    <source>
        <dbReference type="Google" id="ProtNLM"/>
    </source>
</evidence>